<sequence length="82" mass="8866">AVANIRIVGAQLAYLVYALNKFADVPISSFHLIGHSLGAHLSGQAGAHLQNTYGPYLTSHHGARSCRTLLQLHTPHHPSRPH</sequence>
<dbReference type="GO" id="GO:0016042">
    <property type="term" value="P:lipid catabolic process"/>
    <property type="evidence" value="ECO:0007669"/>
    <property type="project" value="TreeGrafter"/>
</dbReference>
<evidence type="ECO:0000313" key="6">
    <source>
        <dbReference type="EMBL" id="KAK3850644.1"/>
    </source>
</evidence>
<organism evidence="6 7">
    <name type="scientific">Petrolisthes cinctipes</name>
    <name type="common">Flat porcelain crab</name>
    <dbReference type="NCBI Taxonomy" id="88211"/>
    <lineage>
        <taxon>Eukaryota</taxon>
        <taxon>Metazoa</taxon>
        <taxon>Ecdysozoa</taxon>
        <taxon>Arthropoda</taxon>
        <taxon>Crustacea</taxon>
        <taxon>Multicrustacea</taxon>
        <taxon>Malacostraca</taxon>
        <taxon>Eumalacostraca</taxon>
        <taxon>Eucarida</taxon>
        <taxon>Decapoda</taxon>
        <taxon>Pleocyemata</taxon>
        <taxon>Anomura</taxon>
        <taxon>Galatheoidea</taxon>
        <taxon>Porcellanidae</taxon>
        <taxon>Petrolisthes</taxon>
    </lineage>
</organism>
<keyword evidence="3" id="KW-0964">Secreted</keyword>
<dbReference type="InterPro" id="IPR029058">
    <property type="entry name" value="AB_hydrolase_fold"/>
</dbReference>
<evidence type="ECO:0000256" key="4">
    <source>
        <dbReference type="RuleBase" id="RU004262"/>
    </source>
</evidence>
<evidence type="ECO:0000256" key="1">
    <source>
        <dbReference type="ARBA" id="ARBA00004613"/>
    </source>
</evidence>
<dbReference type="PRINTS" id="PR00821">
    <property type="entry name" value="TAGLIPASE"/>
</dbReference>
<dbReference type="InterPro" id="IPR000734">
    <property type="entry name" value="TAG_lipase"/>
</dbReference>
<dbReference type="GO" id="GO:0016298">
    <property type="term" value="F:lipase activity"/>
    <property type="evidence" value="ECO:0007669"/>
    <property type="project" value="InterPro"/>
</dbReference>
<evidence type="ECO:0000256" key="2">
    <source>
        <dbReference type="ARBA" id="ARBA00010701"/>
    </source>
</evidence>
<keyword evidence="7" id="KW-1185">Reference proteome</keyword>
<accession>A0AAE1BJA7</accession>
<evidence type="ECO:0000259" key="5">
    <source>
        <dbReference type="Pfam" id="PF00151"/>
    </source>
</evidence>
<evidence type="ECO:0000256" key="3">
    <source>
        <dbReference type="ARBA" id="ARBA00022525"/>
    </source>
</evidence>
<comment type="caution">
    <text evidence="6">The sequence shown here is derived from an EMBL/GenBank/DDBJ whole genome shotgun (WGS) entry which is preliminary data.</text>
</comment>
<reference evidence="6" key="1">
    <citation type="submission" date="2023-10" db="EMBL/GenBank/DDBJ databases">
        <title>Genome assemblies of two species of porcelain crab, Petrolisthes cinctipes and Petrolisthes manimaculis (Anomura: Porcellanidae).</title>
        <authorList>
            <person name="Angst P."/>
        </authorList>
    </citation>
    <scope>NUCLEOTIDE SEQUENCE</scope>
    <source>
        <strain evidence="6">PB745_01</strain>
        <tissue evidence="6">Gill</tissue>
    </source>
</reference>
<gene>
    <name evidence="6" type="ORF">Pcinc_042662</name>
</gene>
<dbReference type="GO" id="GO:0005615">
    <property type="term" value="C:extracellular space"/>
    <property type="evidence" value="ECO:0007669"/>
    <property type="project" value="TreeGrafter"/>
</dbReference>
<dbReference type="PANTHER" id="PTHR11610">
    <property type="entry name" value="LIPASE"/>
    <property type="match status" value="1"/>
</dbReference>
<protein>
    <recommendedName>
        <fullName evidence="5">Lipase domain-containing protein</fullName>
    </recommendedName>
</protein>
<dbReference type="InterPro" id="IPR013818">
    <property type="entry name" value="Lipase"/>
</dbReference>
<comment type="similarity">
    <text evidence="2 4">Belongs to the AB hydrolase superfamily. Lipase family.</text>
</comment>
<comment type="subcellular location">
    <subcellularLocation>
        <location evidence="1">Secreted</location>
    </subcellularLocation>
</comment>
<dbReference type="EMBL" id="JAWQEG010008272">
    <property type="protein sequence ID" value="KAK3850644.1"/>
    <property type="molecule type" value="Genomic_DNA"/>
</dbReference>
<name>A0AAE1BJA7_PETCI</name>
<feature type="non-terminal residue" evidence="6">
    <location>
        <position position="1"/>
    </location>
</feature>
<dbReference type="AlphaFoldDB" id="A0AAE1BJA7"/>
<proteinExistence type="inferred from homology"/>
<dbReference type="Proteomes" id="UP001286313">
    <property type="component" value="Unassembled WGS sequence"/>
</dbReference>
<dbReference type="Gene3D" id="3.40.50.1820">
    <property type="entry name" value="alpha/beta hydrolase"/>
    <property type="match status" value="1"/>
</dbReference>
<dbReference type="SUPFAM" id="SSF53474">
    <property type="entry name" value="alpha/beta-Hydrolases"/>
    <property type="match status" value="1"/>
</dbReference>
<evidence type="ECO:0000313" key="7">
    <source>
        <dbReference type="Proteomes" id="UP001286313"/>
    </source>
</evidence>
<dbReference type="Pfam" id="PF00151">
    <property type="entry name" value="Lipase"/>
    <property type="match status" value="1"/>
</dbReference>
<feature type="domain" description="Lipase" evidence="5">
    <location>
        <begin position="1"/>
        <end position="51"/>
    </location>
</feature>